<evidence type="ECO:0000313" key="1">
    <source>
        <dbReference type="EMBL" id="TFK67474.1"/>
    </source>
</evidence>
<sequence length="327" mass="36503">MTSAGAESLHFYDPHMSKRTQIEHQIHLLQQQIRKLQTECNALLPISTLPNEILSYIFLLCRGHDSFSKINMLALLCLTWTCQHWRTVALSDASLWAYIGDENLRWVRECLRRSKEVPLEGVLRIGPSSPLSDGTLVSSLMYRFRRLHVCTWSGSRGDLLMQPAPLLESLTLDGVTIQAPLFSGISPLLHTVCLCRCSVTLWTCNTLPFAYLNRLTLISCVGIPVDTLVQSFRPTLPNLESLVLDSSLARSPAIITPLSPRLYFPKLKELRIWSSDASPVADFFESCSFVPSTTVNVAVCGADGETHQQSDRGYVGVYSHTSPIPRS</sequence>
<protein>
    <submittedName>
        <fullName evidence="1">Uncharacterized protein</fullName>
    </submittedName>
</protein>
<keyword evidence="2" id="KW-1185">Reference proteome</keyword>
<proteinExistence type="predicted"/>
<gene>
    <name evidence="1" type="ORF">BDN72DRAFT_842989</name>
</gene>
<reference evidence="1 2" key="1">
    <citation type="journal article" date="2019" name="Nat. Ecol. Evol.">
        <title>Megaphylogeny resolves global patterns of mushroom evolution.</title>
        <authorList>
            <person name="Varga T."/>
            <person name="Krizsan K."/>
            <person name="Foldi C."/>
            <person name="Dima B."/>
            <person name="Sanchez-Garcia M."/>
            <person name="Sanchez-Ramirez S."/>
            <person name="Szollosi G.J."/>
            <person name="Szarkandi J.G."/>
            <person name="Papp V."/>
            <person name="Albert L."/>
            <person name="Andreopoulos W."/>
            <person name="Angelini C."/>
            <person name="Antonin V."/>
            <person name="Barry K.W."/>
            <person name="Bougher N.L."/>
            <person name="Buchanan P."/>
            <person name="Buyck B."/>
            <person name="Bense V."/>
            <person name="Catcheside P."/>
            <person name="Chovatia M."/>
            <person name="Cooper J."/>
            <person name="Damon W."/>
            <person name="Desjardin D."/>
            <person name="Finy P."/>
            <person name="Geml J."/>
            <person name="Haridas S."/>
            <person name="Hughes K."/>
            <person name="Justo A."/>
            <person name="Karasinski D."/>
            <person name="Kautmanova I."/>
            <person name="Kiss B."/>
            <person name="Kocsube S."/>
            <person name="Kotiranta H."/>
            <person name="LaButti K.M."/>
            <person name="Lechner B.E."/>
            <person name="Liimatainen K."/>
            <person name="Lipzen A."/>
            <person name="Lukacs Z."/>
            <person name="Mihaltcheva S."/>
            <person name="Morgado L.N."/>
            <person name="Niskanen T."/>
            <person name="Noordeloos M.E."/>
            <person name="Ohm R.A."/>
            <person name="Ortiz-Santana B."/>
            <person name="Ovrebo C."/>
            <person name="Racz N."/>
            <person name="Riley R."/>
            <person name="Savchenko A."/>
            <person name="Shiryaev A."/>
            <person name="Soop K."/>
            <person name="Spirin V."/>
            <person name="Szebenyi C."/>
            <person name="Tomsovsky M."/>
            <person name="Tulloss R.E."/>
            <person name="Uehling J."/>
            <person name="Grigoriev I.V."/>
            <person name="Vagvolgyi C."/>
            <person name="Papp T."/>
            <person name="Martin F.M."/>
            <person name="Miettinen O."/>
            <person name="Hibbett D.S."/>
            <person name="Nagy L.G."/>
        </authorList>
    </citation>
    <scope>NUCLEOTIDE SEQUENCE [LARGE SCALE GENOMIC DNA]</scope>
    <source>
        <strain evidence="1 2">NL-1719</strain>
    </source>
</reference>
<accession>A0ACD3AQD3</accession>
<evidence type="ECO:0000313" key="2">
    <source>
        <dbReference type="Proteomes" id="UP000308600"/>
    </source>
</evidence>
<name>A0ACD3AQD3_9AGAR</name>
<organism evidence="1 2">
    <name type="scientific">Pluteus cervinus</name>
    <dbReference type="NCBI Taxonomy" id="181527"/>
    <lineage>
        <taxon>Eukaryota</taxon>
        <taxon>Fungi</taxon>
        <taxon>Dikarya</taxon>
        <taxon>Basidiomycota</taxon>
        <taxon>Agaricomycotina</taxon>
        <taxon>Agaricomycetes</taxon>
        <taxon>Agaricomycetidae</taxon>
        <taxon>Agaricales</taxon>
        <taxon>Pluteineae</taxon>
        <taxon>Pluteaceae</taxon>
        <taxon>Pluteus</taxon>
    </lineage>
</organism>
<dbReference type="EMBL" id="ML208375">
    <property type="protein sequence ID" value="TFK67474.1"/>
    <property type="molecule type" value="Genomic_DNA"/>
</dbReference>
<dbReference type="Proteomes" id="UP000308600">
    <property type="component" value="Unassembled WGS sequence"/>
</dbReference>